<accession>A0A7J6VC31</accession>
<feature type="non-terminal residue" evidence="2">
    <location>
        <position position="158"/>
    </location>
</feature>
<dbReference type="InterPro" id="IPR026960">
    <property type="entry name" value="RVT-Znf"/>
</dbReference>
<evidence type="ECO:0000313" key="2">
    <source>
        <dbReference type="EMBL" id="KAF5182221.1"/>
    </source>
</evidence>
<evidence type="ECO:0000313" key="3">
    <source>
        <dbReference type="Proteomes" id="UP000554482"/>
    </source>
</evidence>
<dbReference type="AlphaFoldDB" id="A0A7J6VC31"/>
<feature type="domain" description="Reverse transcriptase zinc-binding" evidence="1">
    <location>
        <begin position="100"/>
        <end position="156"/>
    </location>
</feature>
<keyword evidence="3" id="KW-1185">Reference proteome</keyword>
<dbReference type="Proteomes" id="UP000554482">
    <property type="component" value="Unassembled WGS sequence"/>
</dbReference>
<protein>
    <recommendedName>
        <fullName evidence="1">Reverse transcriptase zinc-binding domain-containing protein</fullName>
    </recommendedName>
</protein>
<dbReference type="Pfam" id="PF13966">
    <property type="entry name" value="zf-RVT"/>
    <property type="match status" value="1"/>
</dbReference>
<reference evidence="2 3" key="1">
    <citation type="submission" date="2020-06" db="EMBL/GenBank/DDBJ databases">
        <title>Transcriptomic and genomic resources for Thalictrum thalictroides and T. hernandezii: Facilitating candidate gene discovery in an emerging model plant lineage.</title>
        <authorList>
            <person name="Arias T."/>
            <person name="Riano-Pachon D.M."/>
            <person name="Di Stilio V.S."/>
        </authorList>
    </citation>
    <scope>NUCLEOTIDE SEQUENCE [LARGE SCALE GENOMIC DNA]</scope>
    <source>
        <strain evidence="3">cv. WT478/WT964</strain>
        <tissue evidence="2">Leaves</tissue>
    </source>
</reference>
<dbReference type="EMBL" id="JABWDY010035065">
    <property type="protein sequence ID" value="KAF5182221.1"/>
    <property type="molecule type" value="Genomic_DNA"/>
</dbReference>
<organism evidence="2 3">
    <name type="scientific">Thalictrum thalictroides</name>
    <name type="common">Rue-anemone</name>
    <name type="synonym">Anemone thalictroides</name>
    <dbReference type="NCBI Taxonomy" id="46969"/>
    <lineage>
        <taxon>Eukaryota</taxon>
        <taxon>Viridiplantae</taxon>
        <taxon>Streptophyta</taxon>
        <taxon>Embryophyta</taxon>
        <taxon>Tracheophyta</taxon>
        <taxon>Spermatophyta</taxon>
        <taxon>Magnoliopsida</taxon>
        <taxon>Ranunculales</taxon>
        <taxon>Ranunculaceae</taxon>
        <taxon>Thalictroideae</taxon>
        <taxon>Thalictrum</taxon>
    </lineage>
</organism>
<proteinExistence type="predicted"/>
<comment type="caution">
    <text evidence="2">The sequence shown here is derived from an EMBL/GenBank/DDBJ whole genome shotgun (WGS) entry which is preliminary data.</text>
</comment>
<evidence type="ECO:0000259" key="1">
    <source>
        <dbReference type="Pfam" id="PF13966"/>
    </source>
</evidence>
<name>A0A7J6VC31_THATH</name>
<gene>
    <name evidence="2" type="ORF">FRX31_028192</name>
</gene>
<sequence>MKEIIPLMKGHLGWCVGDGKSIELWKDSWAGDESVQDRIQNLNWKNYRANLCDVIDNGRWSFPQAVMEVFSRLGFDLSNVLPPSGEQDDRVWKPNREGVFSVKSAFNTIRRKGQPVWWHSCVWGSHTHPKEGALMWKIVTGTIATDDKLLRRGFSIVS</sequence>
<dbReference type="OrthoDB" id="1748554at2759"/>